<feature type="region of interest" description="Disordered" evidence="1">
    <location>
        <begin position="511"/>
        <end position="563"/>
    </location>
</feature>
<feature type="transmembrane region" description="Helical" evidence="2">
    <location>
        <begin position="95"/>
        <end position="128"/>
    </location>
</feature>
<organism evidence="3 4">
    <name type="scientific">Streptosporangium saharense</name>
    <dbReference type="NCBI Taxonomy" id="1706840"/>
    <lineage>
        <taxon>Bacteria</taxon>
        <taxon>Bacillati</taxon>
        <taxon>Actinomycetota</taxon>
        <taxon>Actinomycetes</taxon>
        <taxon>Streptosporangiales</taxon>
        <taxon>Streptosporangiaceae</taxon>
        <taxon>Streptosporangium</taxon>
    </lineage>
</organism>
<sequence>MSAWTELAERAERSPWWREVVWAAREGAHWGWVLTCGGAVVVWLARGAPSPGTAAAAVLAAMVGVVAAVWRAHTRARGSQAEALAAVAVSWRRTLALYGTLGVVIPAVLAGAVLPVLVALVLVVWVALATIPLRARRRLLARLRIGAAAVAGTEEVRVGRAVWSGHRRLDQVHVVYPAAWAAHKDTRRAELVERIMWELVGPPPTSPAEARARPDYLTTWDHARTRLEVRRVPSLPRMLPAQDWARPPGALVLGQTTPDAADLVTPDGIPLALYRPTQHCLVVGATQHGKSSGVRAWAVDGLVHGVFPGGLAAVDGKGSGSLAALMGREGVHAVAHSPEEWRQVIAGEVAPLVASRYAEMLAWRSGTAPRPDHPRALLILDEIQQVLLACPDLADTLGTLARQALEANVVLWVLTQRPDARDAVPGALRDQLVDRATFGPLSSSGAKMAFDIAEDWHRALGVAPIQGRALTWMAGQWRPVQAPWLAMPVEDPRAGELYPPVATAPPARPIDVGAAVVDDHQEKSGEGAPAEVPAPAEEPPALPAPAAYDPADPYANRRRRRRS</sequence>
<keyword evidence="2" id="KW-0472">Membrane</keyword>
<keyword evidence="2" id="KW-1133">Transmembrane helix</keyword>
<evidence type="ECO:0000313" key="4">
    <source>
        <dbReference type="Proteomes" id="UP000552644"/>
    </source>
</evidence>
<dbReference type="AlphaFoldDB" id="A0A7W7QWE4"/>
<proteinExistence type="predicted"/>
<reference evidence="3 4" key="1">
    <citation type="submission" date="2020-08" db="EMBL/GenBank/DDBJ databases">
        <title>Genomic Encyclopedia of Type Strains, Phase III (KMG-III): the genomes of soil and plant-associated and newly described type strains.</title>
        <authorList>
            <person name="Whitman W."/>
        </authorList>
    </citation>
    <scope>NUCLEOTIDE SEQUENCE [LARGE SCALE GENOMIC DNA]</scope>
    <source>
        <strain evidence="3 4">CECT 8840</strain>
    </source>
</reference>
<feature type="transmembrane region" description="Helical" evidence="2">
    <location>
        <begin position="52"/>
        <end position="70"/>
    </location>
</feature>
<comment type="caution">
    <text evidence="3">The sequence shown here is derived from an EMBL/GenBank/DDBJ whole genome shotgun (WGS) entry which is preliminary data.</text>
</comment>
<name>A0A7W7QWE4_9ACTN</name>
<protein>
    <recommendedName>
        <fullName evidence="5">FtsK domain-containing protein</fullName>
    </recommendedName>
</protein>
<dbReference type="RefSeq" id="WP_184725838.1">
    <property type="nucleotide sequence ID" value="NZ_JACHJP010000022.1"/>
</dbReference>
<dbReference type="InterPro" id="IPR027417">
    <property type="entry name" value="P-loop_NTPase"/>
</dbReference>
<gene>
    <name evidence="3" type="ORF">FHS44_008147</name>
</gene>
<evidence type="ECO:0000313" key="3">
    <source>
        <dbReference type="EMBL" id="MBB4920994.1"/>
    </source>
</evidence>
<feature type="transmembrane region" description="Helical" evidence="2">
    <location>
        <begin position="27"/>
        <end position="45"/>
    </location>
</feature>
<dbReference type="Gene3D" id="3.40.50.300">
    <property type="entry name" value="P-loop containing nucleotide triphosphate hydrolases"/>
    <property type="match status" value="1"/>
</dbReference>
<evidence type="ECO:0008006" key="5">
    <source>
        <dbReference type="Google" id="ProtNLM"/>
    </source>
</evidence>
<dbReference type="EMBL" id="JACHJP010000022">
    <property type="protein sequence ID" value="MBB4920994.1"/>
    <property type="molecule type" value="Genomic_DNA"/>
</dbReference>
<dbReference type="SUPFAM" id="SSF52540">
    <property type="entry name" value="P-loop containing nucleoside triphosphate hydrolases"/>
    <property type="match status" value="1"/>
</dbReference>
<keyword evidence="4" id="KW-1185">Reference proteome</keyword>
<feature type="compositionally biased region" description="Low complexity" evidence="1">
    <location>
        <begin position="544"/>
        <end position="554"/>
    </location>
</feature>
<keyword evidence="2" id="KW-0812">Transmembrane</keyword>
<evidence type="ECO:0000256" key="1">
    <source>
        <dbReference type="SAM" id="MobiDB-lite"/>
    </source>
</evidence>
<accession>A0A7W7QWE4</accession>
<evidence type="ECO:0000256" key="2">
    <source>
        <dbReference type="SAM" id="Phobius"/>
    </source>
</evidence>
<dbReference type="Proteomes" id="UP000552644">
    <property type="component" value="Unassembled WGS sequence"/>
</dbReference>